<proteinExistence type="predicted"/>
<dbReference type="AlphaFoldDB" id="A0A8R1IPV3"/>
<evidence type="ECO:0000313" key="1">
    <source>
        <dbReference type="EnsemblMetazoa" id="CJA35703.1"/>
    </source>
</evidence>
<dbReference type="EnsemblMetazoa" id="CJA35703.1">
    <property type="protein sequence ID" value="CJA35703.1"/>
    <property type="gene ID" value="WBGene00211550"/>
</dbReference>
<keyword evidence="2" id="KW-1185">Reference proteome</keyword>
<protein>
    <submittedName>
        <fullName evidence="1">Uncharacterized protein</fullName>
    </submittedName>
</protein>
<dbReference type="Proteomes" id="UP000005237">
    <property type="component" value="Unassembled WGS sequence"/>
</dbReference>
<name>A0A8R1IPV3_CAEJA</name>
<reference evidence="2" key="1">
    <citation type="submission" date="2010-08" db="EMBL/GenBank/DDBJ databases">
        <authorList>
            <consortium name="Caenorhabditis japonica Sequencing Consortium"/>
            <person name="Wilson R.K."/>
        </authorList>
    </citation>
    <scope>NUCLEOTIDE SEQUENCE [LARGE SCALE GENOMIC DNA]</scope>
    <source>
        <strain evidence="2">DF5081</strain>
    </source>
</reference>
<sequence>MKKKIKVPLPSSKNAHGTGGTVFDGYVISPNGGAIASPLYVYRESYVKPIFSIEDRCQLTHAPMRQTPLASPKTTSIYNQTSVDINMVCQRWGQKKQREARHCLPQETEINTAMASRNKHRGGVCTMVGQDWDFTIIRSTSKISPRTVSAC</sequence>
<evidence type="ECO:0000313" key="2">
    <source>
        <dbReference type="Proteomes" id="UP000005237"/>
    </source>
</evidence>
<organism evidence="1 2">
    <name type="scientific">Caenorhabditis japonica</name>
    <dbReference type="NCBI Taxonomy" id="281687"/>
    <lineage>
        <taxon>Eukaryota</taxon>
        <taxon>Metazoa</taxon>
        <taxon>Ecdysozoa</taxon>
        <taxon>Nematoda</taxon>
        <taxon>Chromadorea</taxon>
        <taxon>Rhabditida</taxon>
        <taxon>Rhabditina</taxon>
        <taxon>Rhabditomorpha</taxon>
        <taxon>Rhabditoidea</taxon>
        <taxon>Rhabditidae</taxon>
        <taxon>Peloderinae</taxon>
        <taxon>Caenorhabditis</taxon>
    </lineage>
</organism>
<reference evidence="1" key="2">
    <citation type="submission" date="2022-06" db="UniProtKB">
        <authorList>
            <consortium name="EnsemblMetazoa"/>
        </authorList>
    </citation>
    <scope>IDENTIFICATION</scope>
    <source>
        <strain evidence="1">DF5081</strain>
    </source>
</reference>
<accession>A0A8R1IPV3</accession>